<protein>
    <submittedName>
        <fullName evidence="3">Porin family protein</fullName>
    </submittedName>
</protein>
<comment type="caution">
    <text evidence="3">The sequence shown here is derived from an EMBL/GenBank/DDBJ whole genome shotgun (WGS) entry which is preliminary data.</text>
</comment>
<feature type="domain" description="Outer membrane protein beta-barrel" evidence="2">
    <location>
        <begin position="33"/>
        <end position="187"/>
    </location>
</feature>
<evidence type="ECO:0000259" key="2">
    <source>
        <dbReference type="Pfam" id="PF13568"/>
    </source>
</evidence>
<dbReference type="Proteomes" id="UP001596287">
    <property type="component" value="Unassembled WGS sequence"/>
</dbReference>
<dbReference type="InterPro" id="IPR025665">
    <property type="entry name" value="Beta-barrel_OMP_2"/>
</dbReference>
<dbReference type="Pfam" id="PF13568">
    <property type="entry name" value="OMP_b-brl_2"/>
    <property type="match status" value="1"/>
</dbReference>
<feature type="signal peptide" evidence="1">
    <location>
        <begin position="1"/>
        <end position="21"/>
    </location>
</feature>
<evidence type="ECO:0000313" key="4">
    <source>
        <dbReference type="Proteomes" id="UP001596287"/>
    </source>
</evidence>
<accession>A0ABW1PNN5</accession>
<evidence type="ECO:0000313" key="3">
    <source>
        <dbReference type="EMBL" id="MFC6096751.1"/>
    </source>
</evidence>
<proteinExistence type="predicted"/>
<evidence type="ECO:0000256" key="1">
    <source>
        <dbReference type="SAM" id="SignalP"/>
    </source>
</evidence>
<name>A0ABW1PNN5_9FLAO</name>
<sequence>MKLLKQITAGTMMLVAISASAQEADNTRSMSPSFGVKGGVNFATVNGDGFDSPDSRTSFHVGALAEFPLAEMFSVQVEALYSGQGFEYNYNLPIVGSQTVEYQLDYINVPVLAKVYLFKGFSLEAGPQFSFLVNEEIDSAPNDNEGDTNTDNAKDFEFGFAGGVTFQTDMGLFATARYNQGVTEIFEDRENADNKASNSVFQIGIGFKF</sequence>
<dbReference type="RefSeq" id="WP_379791618.1">
    <property type="nucleotide sequence ID" value="NZ_JBHSQB010000007.1"/>
</dbReference>
<gene>
    <name evidence="3" type="ORF">ACFPVY_08830</name>
</gene>
<feature type="chain" id="PRO_5046753620" evidence="1">
    <location>
        <begin position="22"/>
        <end position="209"/>
    </location>
</feature>
<keyword evidence="1" id="KW-0732">Signal</keyword>
<keyword evidence="4" id="KW-1185">Reference proteome</keyword>
<organism evidence="3 4">
    <name type="scientific">Flavobacterium qiangtangense</name>
    <dbReference type="NCBI Taxonomy" id="1442595"/>
    <lineage>
        <taxon>Bacteria</taxon>
        <taxon>Pseudomonadati</taxon>
        <taxon>Bacteroidota</taxon>
        <taxon>Flavobacteriia</taxon>
        <taxon>Flavobacteriales</taxon>
        <taxon>Flavobacteriaceae</taxon>
        <taxon>Flavobacterium</taxon>
    </lineage>
</organism>
<dbReference type="EMBL" id="JBHSQB010000007">
    <property type="protein sequence ID" value="MFC6096751.1"/>
    <property type="molecule type" value="Genomic_DNA"/>
</dbReference>
<reference evidence="4" key="1">
    <citation type="journal article" date="2019" name="Int. J. Syst. Evol. Microbiol.">
        <title>The Global Catalogue of Microorganisms (GCM) 10K type strain sequencing project: providing services to taxonomists for standard genome sequencing and annotation.</title>
        <authorList>
            <consortium name="The Broad Institute Genomics Platform"/>
            <consortium name="The Broad Institute Genome Sequencing Center for Infectious Disease"/>
            <person name="Wu L."/>
            <person name="Ma J."/>
        </authorList>
    </citation>
    <scope>NUCLEOTIDE SEQUENCE [LARGE SCALE GENOMIC DNA]</scope>
    <source>
        <strain evidence="4">CCUG 49679</strain>
    </source>
</reference>